<keyword evidence="4" id="KW-1185">Reference proteome</keyword>
<dbReference type="Pfam" id="PF01717">
    <property type="entry name" value="Meth_synt_2"/>
    <property type="match status" value="1"/>
</dbReference>
<accession>A0ABP7P056</accession>
<dbReference type="SUPFAM" id="SSF51726">
    <property type="entry name" value="UROD/MetE-like"/>
    <property type="match status" value="1"/>
</dbReference>
<feature type="domain" description="Cobalamin-independent methionine synthase MetE C-terminal/archaeal" evidence="2">
    <location>
        <begin position="31"/>
        <end position="350"/>
    </location>
</feature>
<dbReference type="InterPro" id="IPR002629">
    <property type="entry name" value="Met_Synth_C/arc"/>
</dbReference>
<reference evidence="4" key="1">
    <citation type="journal article" date="2019" name="Int. J. Syst. Evol. Microbiol.">
        <title>The Global Catalogue of Microorganisms (GCM) 10K type strain sequencing project: providing services to taxonomists for standard genome sequencing and annotation.</title>
        <authorList>
            <consortium name="The Broad Institute Genomics Platform"/>
            <consortium name="The Broad Institute Genome Sequencing Center for Infectious Disease"/>
            <person name="Wu L."/>
            <person name="Ma J."/>
        </authorList>
    </citation>
    <scope>NUCLEOTIDE SEQUENCE [LARGE SCALE GENOMIC DNA]</scope>
    <source>
        <strain evidence="4">JCM 16923</strain>
    </source>
</reference>
<dbReference type="InterPro" id="IPR038071">
    <property type="entry name" value="UROD/MetE-like_sf"/>
</dbReference>
<name>A0ABP7P056_9ACTN</name>
<comment type="caution">
    <text evidence="3">The sequence shown here is derived from an EMBL/GenBank/DDBJ whole genome shotgun (WGS) entry which is preliminary data.</text>
</comment>
<sequence>MAGASRLAGVSAHPTADDGAGRDAFPAGKATGVGSMPGTDPREAAAVVVGELGLPHLPELPARGVGADLIGRTAGLLVDLPVDYVHRTYRLAAAPTAETRRARDWLRWDLDALEEVWETGGLRGQIPAVKVQACGPFTFAAHTELRGGHKLVRDAGALREVTGSLAAGLREQTAELERRLGVRVVVQLDEPSVGAVIDGTVTPLTRLDPIAPIPVADVAHALTELAEQLHRPVLVHDCSPPRWDLLGRLDSCAVSIDLTLLRERDLDRLGELLDAGRVLAAGVVPPADPGIEPGRLVDDLVVRLGTLVDRIGLSRDVLREQVLITPTCGLAGATPEWARTALTVASRVAEGIATS</sequence>
<evidence type="ECO:0000313" key="4">
    <source>
        <dbReference type="Proteomes" id="UP001418444"/>
    </source>
</evidence>
<gene>
    <name evidence="3" type="ORF">GCM10022231_15470</name>
</gene>
<evidence type="ECO:0000313" key="3">
    <source>
        <dbReference type="EMBL" id="GAA3957211.1"/>
    </source>
</evidence>
<dbReference type="Proteomes" id="UP001418444">
    <property type="component" value="Unassembled WGS sequence"/>
</dbReference>
<protein>
    <submittedName>
        <fullName evidence="3">Methionine synthase</fullName>
    </submittedName>
</protein>
<proteinExistence type="predicted"/>
<evidence type="ECO:0000256" key="1">
    <source>
        <dbReference type="SAM" id="MobiDB-lite"/>
    </source>
</evidence>
<dbReference type="Gene3D" id="3.20.20.210">
    <property type="match status" value="1"/>
</dbReference>
<evidence type="ECO:0000259" key="2">
    <source>
        <dbReference type="Pfam" id="PF01717"/>
    </source>
</evidence>
<organism evidence="3 4">
    <name type="scientific">Gordonia caeni</name>
    <dbReference type="NCBI Taxonomy" id="1007097"/>
    <lineage>
        <taxon>Bacteria</taxon>
        <taxon>Bacillati</taxon>
        <taxon>Actinomycetota</taxon>
        <taxon>Actinomycetes</taxon>
        <taxon>Mycobacteriales</taxon>
        <taxon>Gordoniaceae</taxon>
        <taxon>Gordonia</taxon>
    </lineage>
</organism>
<feature type="region of interest" description="Disordered" evidence="1">
    <location>
        <begin position="1"/>
        <end position="39"/>
    </location>
</feature>
<dbReference type="EMBL" id="BAAAZW010000004">
    <property type="protein sequence ID" value="GAA3957211.1"/>
    <property type="molecule type" value="Genomic_DNA"/>
</dbReference>